<accession>A0A1Y4VY74</accession>
<keyword evidence="2" id="KW-0964">Secreted</keyword>
<evidence type="ECO:0000256" key="4">
    <source>
        <dbReference type="ARBA" id="ARBA00022737"/>
    </source>
</evidence>
<evidence type="ECO:0000256" key="5">
    <source>
        <dbReference type="ARBA" id="ARBA00023088"/>
    </source>
</evidence>
<dbReference type="Pfam" id="PF00746">
    <property type="entry name" value="Gram_pos_anchor"/>
    <property type="match status" value="1"/>
</dbReference>
<keyword evidence="7" id="KW-0812">Transmembrane</keyword>
<keyword evidence="7" id="KW-1133">Transmembrane helix</keyword>
<evidence type="ECO:0000256" key="3">
    <source>
        <dbReference type="ARBA" id="ARBA00022729"/>
    </source>
</evidence>
<dbReference type="EMBL" id="NFLZ01000055">
    <property type="protein sequence ID" value="OUQ74256.1"/>
    <property type="molecule type" value="Genomic_DNA"/>
</dbReference>
<dbReference type="RefSeq" id="WP_143438615.1">
    <property type="nucleotide sequence ID" value="NZ_NFLZ01000055.1"/>
</dbReference>
<keyword evidence="3" id="KW-0732">Signal</keyword>
<evidence type="ECO:0000259" key="8">
    <source>
        <dbReference type="PROSITE" id="PS50847"/>
    </source>
</evidence>
<comment type="caution">
    <text evidence="9">The sequence shown here is derived from an EMBL/GenBank/DDBJ whole genome shotgun (WGS) entry which is preliminary data.</text>
</comment>
<reference evidence="10" key="1">
    <citation type="submission" date="2017-04" db="EMBL/GenBank/DDBJ databases">
        <title>Function of individual gut microbiota members based on whole genome sequencing of pure cultures obtained from chicken caecum.</title>
        <authorList>
            <person name="Medvecky M."/>
            <person name="Cejkova D."/>
            <person name="Polansky O."/>
            <person name="Karasova D."/>
            <person name="Kubasova T."/>
            <person name="Cizek A."/>
            <person name="Rychlik I."/>
        </authorList>
    </citation>
    <scope>NUCLEOTIDE SEQUENCE [LARGE SCALE GENOMIC DNA]</scope>
    <source>
        <strain evidence="10">An101</strain>
    </source>
</reference>
<keyword evidence="7" id="KW-0472">Membrane</keyword>
<evidence type="ECO:0000256" key="2">
    <source>
        <dbReference type="ARBA" id="ARBA00022525"/>
    </source>
</evidence>
<dbReference type="NCBIfam" id="TIGR01167">
    <property type="entry name" value="LPXTG_anchor"/>
    <property type="match status" value="1"/>
</dbReference>
<evidence type="ECO:0000256" key="1">
    <source>
        <dbReference type="ARBA" id="ARBA00022512"/>
    </source>
</evidence>
<dbReference type="InterPro" id="IPR019931">
    <property type="entry name" value="LPXTG_anchor"/>
</dbReference>
<feature type="domain" description="Gram-positive cocci surface proteins LPxTG" evidence="8">
    <location>
        <begin position="908"/>
        <end position="943"/>
    </location>
</feature>
<proteinExistence type="predicted"/>
<organism evidence="9 10">
    <name type="scientific">Lactobacillus gallinarum</name>
    <dbReference type="NCBI Taxonomy" id="52242"/>
    <lineage>
        <taxon>Bacteria</taxon>
        <taxon>Bacillati</taxon>
        <taxon>Bacillota</taxon>
        <taxon>Bacilli</taxon>
        <taxon>Lactobacillales</taxon>
        <taxon>Lactobacillaceae</taxon>
        <taxon>Lactobacillus</taxon>
    </lineage>
</organism>
<evidence type="ECO:0000256" key="7">
    <source>
        <dbReference type="SAM" id="Phobius"/>
    </source>
</evidence>
<name>A0A1Y4VY74_9LACO</name>
<feature type="compositionally biased region" description="Polar residues" evidence="6">
    <location>
        <begin position="904"/>
        <end position="915"/>
    </location>
</feature>
<feature type="region of interest" description="Disordered" evidence="6">
    <location>
        <begin position="823"/>
        <end position="915"/>
    </location>
</feature>
<dbReference type="AlphaFoldDB" id="A0A1Y4VY74"/>
<feature type="transmembrane region" description="Helical" evidence="7">
    <location>
        <begin position="917"/>
        <end position="937"/>
    </location>
</feature>
<protein>
    <recommendedName>
        <fullName evidence="8">Gram-positive cocci surface proteins LPxTG domain-containing protein</fullName>
    </recommendedName>
</protein>
<dbReference type="InterPro" id="IPR009459">
    <property type="entry name" value="MucBP_dom"/>
</dbReference>
<keyword evidence="4" id="KW-0677">Repeat</keyword>
<dbReference type="Gene3D" id="2.60.40.4300">
    <property type="match status" value="5"/>
</dbReference>
<dbReference type="Pfam" id="PF06458">
    <property type="entry name" value="MucBP"/>
    <property type="match status" value="4"/>
</dbReference>
<feature type="non-terminal residue" evidence="9">
    <location>
        <position position="1"/>
    </location>
</feature>
<gene>
    <name evidence="9" type="ORF">B5E44_10205</name>
</gene>
<dbReference type="Pfam" id="PF17966">
    <property type="entry name" value="Muc_B2"/>
    <property type="match status" value="5"/>
</dbReference>
<keyword evidence="1" id="KW-0134">Cell wall</keyword>
<dbReference type="InterPro" id="IPR041495">
    <property type="entry name" value="Mub_B2"/>
</dbReference>
<feature type="region of interest" description="Disordered" evidence="6">
    <location>
        <begin position="544"/>
        <end position="565"/>
    </location>
</feature>
<feature type="compositionally biased region" description="Low complexity" evidence="6">
    <location>
        <begin position="851"/>
        <end position="903"/>
    </location>
</feature>
<evidence type="ECO:0000313" key="10">
    <source>
        <dbReference type="Proteomes" id="UP000195859"/>
    </source>
</evidence>
<dbReference type="PROSITE" id="PS50847">
    <property type="entry name" value="GRAM_POS_ANCHORING"/>
    <property type="match status" value="1"/>
</dbReference>
<sequence length="943" mass="101379">SEVTLKDKNTPIIVKVQPKMDDITDPSQLTKAISRTITINVPHQTPIVENQSANFTRTGQHNEVTGKDVYTGWTLKDNTLEAVDAPAVPGYTPNVAHVDGVKNPTADTKLNDVVINYTADDRNQVVNYVDPNGKVVKTDTVKGKTDETVKVTPNVPDHYELVPGQNIPSEVTLKDKNTPIIVKVQPKMDDITDPSQLTKAISRTITINKPGEKPQVINQTATFKRTGKTNEVTGITTYTPWVLDQNGLTTVSAPEVPGYTPSQKTVASVDNPTANTKLTDVTINYTANSQTTHINYVDKDGETVKSDTVSGKTDETVKTNSEVPAGWKITDGQIPEMIHFKGEGTPDTTITIEHDTTSVDHIKPVKPGDKTPSGKVIDGAHESDLNQTITRTINVTTPAGQTTTTTQVAKIFRDATIDDVTGEVTYGSWSEDTWADFKPGQIAGYTASPADVPVVTVKDGQQDQTVNISYTANDQTTHINYVDKDGKTIKSDTVSGKTDQNVKTNSEVPAGWKIIDGQVPETIHFTGAHTDDITIKIEHGTTSVDHTKPIKSGDKTPSGKEIKGAHESDLNQTITRTINVTTPDGQTTTTKQVAKIYRDATIDDVTGEVTYGDWSEGTWADFKPGQVAGYTASLADVPAVTVKDGQKDQTVNISYTANEGTVLIKYVDRDGNEIGQQVITGHVGDTIKVTPQFPENWVPVDPDTVPAEVQIKEENGQIIIVVVRHDEKDPIQTKKVTRTIMVTTPDGQTKTIKQVVTISRHGSLDLVTGQIAWQPWTTAQWDVFKPAAIAGYIPSPAEVPAVTVDGETTDQTVDITYAAVATPAQQGHQAPTASDTPDAQQATNQKADSNAQPAVTVVTSQQTATAQQGHQAPTASDTPDAQPAVTVVTSQQTATAQQVESTTNSRRLPQTGNSHDASALAGLGLASLLMGLFGLGGKRRKRD</sequence>
<keyword evidence="5" id="KW-0572">Peptidoglycan-anchor</keyword>
<evidence type="ECO:0000256" key="6">
    <source>
        <dbReference type="SAM" id="MobiDB-lite"/>
    </source>
</evidence>
<feature type="compositionally biased region" description="Polar residues" evidence="6">
    <location>
        <begin position="823"/>
        <end position="850"/>
    </location>
</feature>
<dbReference type="Gene3D" id="3.10.20.320">
    <property type="entry name" value="Putative peptidoglycan bound protein (lpxtg motif)"/>
    <property type="match status" value="3"/>
</dbReference>
<dbReference type="Proteomes" id="UP000195859">
    <property type="component" value="Unassembled WGS sequence"/>
</dbReference>
<evidence type="ECO:0000313" key="9">
    <source>
        <dbReference type="EMBL" id="OUQ74256.1"/>
    </source>
</evidence>